<comment type="caution">
    <text evidence="2">The sequence shown here is derived from an EMBL/GenBank/DDBJ whole genome shotgun (WGS) entry which is preliminary data.</text>
</comment>
<organism evidence="2 3">
    <name type="scientific">Caerostris darwini</name>
    <dbReference type="NCBI Taxonomy" id="1538125"/>
    <lineage>
        <taxon>Eukaryota</taxon>
        <taxon>Metazoa</taxon>
        <taxon>Ecdysozoa</taxon>
        <taxon>Arthropoda</taxon>
        <taxon>Chelicerata</taxon>
        <taxon>Arachnida</taxon>
        <taxon>Araneae</taxon>
        <taxon>Araneomorphae</taxon>
        <taxon>Entelegynae</taxon>
        <taxon>Araneoidea</taxon>
        <taxon>Araneidae</taxon>
        <taxon>Caerostris</taxon>
    </lineage>
</organism>
<feature type="compositionally biased region" description="Polar residues" evidence="1">
    <location>
        <begin position="1"/>
        <end position="13"/>
    </location>
</feature>
<evidence type="ECO:0000313" key="3">
    <source>
        <dbReference type="Proteomes" id="UP001054837"/>
    </source>
</evidence>
<sequence>MVEQDSQMYTSNETSKHRKKEVKLTADSPIPYLIIIAVLMSTASANPMPADDIMRVKELSFAEKLQNPCALADATRLQRESLSAEERLSMRKTMIKELKAKVILLNESAATILRTNVIHDCSSLKLPLVAIVPIAEDLLNRDPVDVFRMYYTSVLNHTAHVYFIPEQHEKYAAEACSSDGLPLSAKTLGSNMRELLCILRLCIMSMKSQDDDDDSNSYFTDSISQILNELLMDQPLCSRRSVRDCQTVYSTVTLMTEMATYLQSKVIIDDEEPA</sequence>
<dbReference type="EMBL" id="BPLQ01002494">
    <property type="protein sequence ID" value="GIX93458.1"/>
    <property type="molecule type" value="Genomic_DNA"/>
</dbReference>
<gene>
    <name evidence="2" type="ORF">CDAR_408912</name>
</gene>
<reference evidence="2 3" key="1">
    <citation type="submission" date="2021-06" db="EMBL/GenBank/DDBJ databases">
        <title>Caerostris darwini draft genome.</title>
        <authorList>
            <person name="Kono N."/>
            <person name="Arakawa K."/>
        </authorList>
    </citation>
    <scope>NUCLEOTIDE SEQUENCE [LARGE SCALE GENOMIC DNA]</scope>
</reference>
<feature type="region of interest" description="Disordered" evidence="1">
    <location>
        <begin position="1"/>
        <end position="22"/>
    </location>
</feature>
<dbReference type="AlphaFoldDB" id="A0AAV4PAG8"/>
<proteinExistence type="predicted"/>
<name>A0AAV4PAG8_9ARAC</name>
<protein>
    <submittedName>
        <fullName evidence="2">Uncharacterized protein</fullName>
    </submittedName>
</protein>
<keyword evidence="3" id="KW-1185">Reference proteome</keyword>
<evidence type="ECO:0000313" key="2">
    <source>
        <dbReference type="EMBL" id="GIX93458.1"/>
    </source>
</evidence>
<dbReference type="Proteomes" id="UP001054837">
    <property type="component" value="Unassembled WGS sequence"/>
</dbReference>
<accession>A0AAV4PAG8</accession>
<evidence type="ECO:0000256" key="1">
    <source>
        <dbReference type="SAM" id="MobiDB-lite"/>
    </source>
</evidence>